<dbReference type="RefSeq" id="WP_261403798.1">
    <property type="nucleotide sequence ID" value="NZ_CP081869.1"/>
</dbReference>
<organism evidence="1 2">
    <name type="scientific">Chenggangzhangella methanolivorans</name>
    <dbReference type="NCBI Taxonomy" id="1437009"/>
    <lineage>
        <taxon>Bacteria</taxon>
        <taxon>Pseudomonadati</taxon>
        <taxon>Pseudomonadota</taxon>
        <taxon>Alphaproteobacteria</taxon>
        <taxon>Hyphomicrobiales</taxon>
        <taxon>Methylopilaceae</taxon>
        <taxon>Chenggangzhangella</taxon>
    </lineage>
</organism>
<keyword evidence="2" id="KW-1185">Reference proteome</keyword>
<evidence type="ECO:0000313" key="1">
    <source>
        <dbReference type="EMBL" id="QZO00627.1"/>
    </source>
</evidence>
<name>A0A9E6RAJ5_9HYPH</name>
<evidence type="ECO:0000313" key="2">
    <source>
        <dbReference type="Proteomes" id="UP000825701"/>
    </source>
</evidence>
<protein>
    <submittedName>
        <fullName evidence="1">Uncharacterized protein</fullName>
    </submittedName>
</protein>
<dbReference type="KEGG" id="cmet:K6K41_02620"/>
<dbReference type="AlphaFoldDB" id="A0A9E6RAJ5"/>
<dbReference type="Proteomes" id="UP000825701">
    <property type="component" value="Chromosome"/>
</dbReference>
<dbReference type="EMBL" id="CP081869">
    <property type="protein sequence ID" value="QZO00627.1"/>
    <property type="molecule type" value="Genomic_DNA"/>
</dbReference>
<reference evidence="1" key="1">
    <citation type="submission" date="2021-08" db="EMBL/GenBank/DDBJ databases">
        <authorList>
            <person name="Zhang H."/>
            <person name="Xu M."/>
            <person name="Yu Z."/>
            <person name="Yang L."/>
            <person name="Cai Y."/>
        </authorList>
    </citation>
    <scope>NUCLEOTIDE SEQUENCE</scope>
    <source>
        <strain evidence="1">CHL1</strain>
    </source>
</reference>
<gene>
    <name evidence="1" type="ORF">K6K41_02620</name>
</gene>
<accession>A0A9E6RAJ5</accession>
<proteinExistence type="predicted"/>
<sequence length="76" mass="8216">MTKFSKLDHRLYRAMANTPADHKIAAHAIMDDLNANLTRIADELEVATGLVDTDAIEADIAAREIRAAEAIEALAA</sequence>